<sequence>IMGNDKGFDTKKFLVDLATGGTAAAVSKTAVAPIERVKLLLQVQDASDAIAKDKRYKGIIDVLVRVPKEQGLSALWRGNLANVIRYFPTQALNFAFKDTYKKLFLEGLDKKKDFWKFFAGNLASGGAAGATSLCFVYPLDFARTRLAADIGKGSTREFKGLGDCLVKIAKSDGPIGLYRGFFVSVQGIIIYRAAYFGMFDTAKMVFAADGKKLNFFAAWGIAQVVTVGSGILSYPWDTVRRRMMMQSGRKDILYKNTLDCALKIIKNEGMSAMFKGALSNVFRGTGGALNMDNENIKERRKVQELLKIESEIQKKWEDAKVFECDASDEKVEKFMTTFPYPYMNGRLHLGHTFTISKSEFTLGYQRLLGKKTLFPFGFHCTGMPIKACADKLTREMEVYGYPPKFPSEEEVVSEVVETDAIAEITKDKSKGKKSKAVAKAGTAKFQWQIMQSLGLSDEEIKEFANPLHWLYYFPPKAIYDLKKLGMKIDWRRSFITTDVNPFYDSFVSWQFRKLKEAKKIDFGKRYTIFSPKDGQPCMDHDRSSGEGVGPQEYTLIKLEIIEKTKYLAEKLQGNNKKIYLVAATLRPETMYGQTNCYLHPDIAYSVFYVNQDGSEMFVATKRAARNMCYQDMTEKHGHIHFVEGLETIYGKDLLGCGLKAPLSNYKKVYALPMLTIKDDKGTGVVTSVPSDSPDDLAALNDLKKKAALREKYGITDEMVLPFEPIPIIDIPSIGDMAAVIMVEKLKIQSQNEKEKLEEAKKEVYLKGFYDGIMLVGKHKGMKTADVKKIIQEELIASKEALKYNEPEKKIISRSGDECVVALCDQWYLNYGDPEWKNMAKKCLNQLETYSDDVRKNFERTIDWLHEYACSRSYGLGTKLPWDPVYLIESLSDSTIYNAYYTICHMLQGNLDGKELGSLKISPEKMTDDVWDYIFCSKPYNPDTMPIEEAKLISMKKEFEFWYPTDMRVSGKDLVQNHLTFYLFNHVAIWPERQDKWPKGIRANGHLLLNNEKMSKNTGNFLTLYEAIEKFSADGTRFSLADAGDGIEDANFVFAMADAAILRLYNFIDFAKEIVSLRDSGKLRENVGCNSFPDTVFDSEMSLLINQTKEAYDKTNFKEALKSGFFEFQSARDRYRELCQGDCNMRSDLIMKFIRNQCIILSPICTHVAEKVWEIIGMEGFIVNATWPVVSQSDEKIIAQAKFFDSVMREFRLRLKNQLNPKKKPAKPILPPTSAIVYIAERYPSWQGKTLNILNELYISNGNQFPDNKIISQTLGKCEELKKFTKKLMPFVQLVKSNVEEKGISAMSVLCEFDQKQILETNLSYILSSLQLNEIIFEDSSSENVDKTIAE</sequence>
<feature type="repeat" description="Solcar" evidence="17">
    <location>
        <begin position="11"/>
        <end position="103"/>
    </location>
</feature>
<dbReference type="InterPro" id="IPR002113">
    <property type="entry name" value="ADT_euk_type"/>
</dbReference>
<evidence type="ECO:0000256" key="5">
    <source>
        <dbReference type="ARBA" id="ARBA00022448"/>
    </source>
</evidence>
<dbReference type="PRINTS" id="PR00927">
    <property type="entry name" value="ADPTRNSLCASE"/>
</dbReference>
<keyword evidence="10 18" id="KW-0067">ATP-binding</keyword>
<dbReference type="Gene3D" id="1.10.730.10">
    <property type="entry name" value="Isoleucyl-tRNA Synthetase, Domain 1"/>
    <property type="match status" value="1"/>
</dbReference>
<dbReference type="GO" id="GO:0005743">
    <property type="term" value="C:mitochondrial inner membrane"/>
    <property type="evidence" value="ECO:0007669"/>
    <property type="project" value="InterPro"/>
</dbReference>
<dbReference type="PANTHER" id="PTHR45794:SF1">
    <property type="entry name" value="LEUCINE--TRNA LIGASE, CYTOPLASMIC"/>
    <property type="match status" value="1"/>
</dbReference>
<keyword evidence="12 19" id="KW-1133">Transmembrane helix</keyword>
<dbReference type="Pfam" id="PF00153">
    <property type="entry name" value="Mito_carr"/>
    <property type="match status" value="3"/>
</dbReference>
<comment type="similarity">
    <text evidence="3">Belongs to the mitochondrial carrier (TC 2.A.29) family.</text>
</comment>
<evidence type="ECO:0000256" key="16">
    <source>
        <dbReference type="ARBA" id="ARBA00047469"/>
    </source>
</evidence>
<evidence type="ECO:0000256" key="19">
    <source>
        <dbReference type="SAM" id="Phobius"/>
    </source>
</evidence>
<dbReference type="InterPro" id="IPR002067">
    <property type="entry name" value="MCP"/>
</dbReference>
<dbReference type="PROSITE" id="PS50920">
    <property type="entry name" value="SOLCAR"/>
    <property type="match status" value="3"/>
</dbReference>
<feature type="repeat" description="Solcar" evidence="17">
    <location>
        <begin position="116"/>
        <end position="205"/>
    </location>
</feature>
<dbReference type="PRINTS" id="PR00926">
    <property type="entry name" value="MITOCARRIER"/>
</dbReference>
<dbReference type="InterPro" id="IPR015413">
    <property type="entry name" value="Methionyl/Leucyl_tRNA_Synth"/>
</dbReference>
<dbReference type="GO" id="GO:0005524">
    <property type="term" value="F:ATP binding"/>
    <property type="evidence" value="ECO:0007669"/>
    <property type="project" value="UniProtKB-KW"/>
</dbReference>
<comment type="similarity">
    <text evidence="2 18">Belongs to the class-I aminoacyl-tRNA synthetase family.</text>
</comment>
<dbReference type="Gene3D" id="1.50.40.10">
    <property type="entry name" value="Mitochondrial carrier domain"/>
    <property type="match status" value="1"/>
</dbReference>
<dbReference type="Proteomes" id="UP000035681">
    <property type="component" value="Unplaced"/>
</dbReference>
<dbReference type="PANTHER" id="PTHR45794">
    <property type="entry name" value="LEUCYL-TRNA SYNTHETASE"/>
    <property type="match status" value="1"/>
</dbReference>
<feature type="transmembrane region" description="Helical" evidence="19">
    <location>
        <begin position="216"/>
        <end position="236"/>
    </location>
</feature>
<dbReference type="CDD" id="cd07959">
    <property type="entry name" value="Anticodon_Ia_Leu_AEc"/>
    <property type="match status" value="1"/>
</dbReference>
<dbReference type="AlphaFoldDB" id="A0AAF5I227"/>
<evidence type="ECO:0000256" key="2">
    <source>
        <dbReference type="ARBA" id="ARBA00005594"/>
    </source>
</evidence>
<dbReference type="Pfam" id="PF09334">
    <property type="entry name" value="tRNA-synt_1g"/>
    <property type="match status" value="1"/>
</dbReference>
<evidence type="ECO:0000256" key="7">
    <source>
        <dbReference type="ARBA" id="ARBA00022692"/>
    </source>
</evidence>
<dbReference type="GO" id="GO:0140021">
    <property type="term" value="P:mitochondrial ADP transmembrane transport"/>
    <property type="evidence" value="ECO:0007669"/>
    <property type="project" value="InterPro"/>
</dbReference>
<evidence type="ECO:0000259" key="22">
    <source>
        <dbReference type="Pfam" id="PF09334"/>
    </source>
</evidence>
<evidence type="ECO:0000256" key="14">
    <source>
        <dbReference type="ARBA" id="ARBA00023146"/>
    </source>
</evidence>
<evidence type="ECO:0000256" key="8">
    <source>
        <dbReference type="ARBA" id="ARBA00022737"/>
    </source>
</evidence>
<dbReference type="InterPro" id="IPR004493">
    <property type="entry name" value="Leu-tRNA-synth_Ia_arc/euk"/>
</dbReference>
<comment type="subcellular location">
    <subcellularLocation>
        <location evidence="1">Membrane</location>
        <topology evidence="1">Multi-pass membrane protein</topology>
    </subcellularLocation>
</comment>
<dbReference type="GO" id="GO:0006429">
    <property type="term" value="P:leucyl-tRNA aminoacylation"/>
    <property type="evidence" value="ECO:0007669"/>
    <property type="project" value="InterPro"/>
</dbReference>
<evidence type="ECO:0000313" key="25">
    <source>
        <dbReference type="WBParaSite" id="TCONS_00011033.p1"/>
    </source>
</evidence>
<evidence type="ECO:0000256" key="1">
    <source>
        <dbReference type="ARBA" id="ARBA00004141"/>
    </source>
</evidence>
<dbReference type="InterPro" id="IPR055416">
    <property type="entry name" value="RBD_LARS1"/>
</dbReference>
<evidence type="ECO:0000256" key="17">
    <source>
        <dbReference type="PROSITE-ProRule" id="PRU00282"/>
    </source>
</evidence>
<keyword evidence="13 17" id="KW-0472">Membrane</keyword>
<keyword evidence="5" id="KW-0813">Transport</keyword>
<dbReference type="Pfam" id="PF00133">
    <property type="entry name" value="tRNA-synt_1"/>
    <property type="match status" value="1"/>
</dbReference>
<dbReference type="InterPro" id="IPR001412">
    <property type="entry name" value="aa-tRNA-synth_I_CS"/>
</dbReference>
<dbReference type="InterPro" id="IPR009080">
    <property type="entry name" value="tRNAsynth_Ia_anticodon-bd"/>
</dbReference>
<dbReference type="GO" id="GO:0004823">
    <property type="term" value="F:leucine-tRNA ligase activity"/>
    <property type="evidence" value="ECO:0007669"/>
    <property type="project" value="UniProtKB-EC"/>
</dbReference>
<evidence type="ECO:0000256" key="4">
    <source>
        <dbReference type="ARBA" id="ARBA00013164"/>
    </source>
</evidence>
<feature type="repeat" description="Solcar" evidence="17">
    <location>
        <begin position="213"/>
        <end position="300"/>
    </location>
</feature>
<dbReference type="SUPFAM" id="SSF47323">
    <property type="entry name" value="Anticodon-binding domain of a subclass of class I aminoacyl-tRNA synthetases"/>
    <property type="match status" value="1"/>
</dbReference>
<dbReference type="SUPFAM" id="SSF52374">
    <property type="entry name" value="Nucleotidylyl transferase"/>
    <property type="match status" value="1"/>
</dbReference>
<dbReference type="InterPro" id="IPR023395">
    <property type="entry name" value="MCP_dom_sf"/>
</dbReference>
<evidence type="ECO:0000256" key="13">
    <source>
        <dbReference type="ARBA" id="ARBA00023136"/>
    </source>
</evidence>
<dbReference type="Gene3D" id="3.40.50.620">
    <property type="entry name" value="HUPs"/>
    <property type="match status" value="1"/>
</dbReference>
<dbReference type="FunFam" id="3.90.740.10:FF:000001">
    <property type="entry name" value="Leucine--tRNA ligase, cytoplasmic"/>
    <property type="match status" value="1"/>
</dbReference>
<evidence type="ECO:0000256" key="6">
    <source>
        <dbReference type="ARBA" id="ARBA00022598"/>
    </source>
</evidence>
<evidence type="ECO:0000259" key="21">
    <source>
        <dbReference type="Pfam" id="PF08264"/>
    </source>
</evidence>
<comment type="catalytic activity">
    <reaction evidence="16">
        <text>tRNA(Leu) + L-leucine + ATP = L-leucyl-tRNA(Leu) + AMP + diphosphate</text>
        <dbReference type="Rhea" id="RHEA:11688"/>
        <dbReference type="Rhea" id="RHEA-COMP:9613"/>
        <dbReference type="Rhea" id="RHEA-COMP:9622"/>
        <dbReference type="ChEBI" id="CHEBI:30616"/>
        <dbReference type="ChEBI" id="CHEBI:33019"/>
        <dbReference type="ChEBI" id="CHEBI:57427"/>
        <dbReference type="ChEBI" id="CHEBI:78442"/>
        <dbReference type="ChEBI" id="CHEBI:78494"/>
        <dbReference type="ChEBI" id="CHEBI:456215"/>
        <dbReference type="EC" id="6.1.1.4"/>
    </reaction>
</comment>
<keyword evidence="24" id="KW-1185">Reference proteome</keyword>
<keyword evidence="9 18" id="KW-0547">Nucleotide-binding</keyword>
<dbReference type="GO" id="GO:1990544">
    <property type="term" value="P:mitochondrial ATP transmembrane transport"/>
    <property type="evidence" value="ECO:0007669"/>
    <property type="project" value="InterPro"/>
</dbReference>
<feature type="domain" description="Methionyl/Leucyl tRNA synthetase" evidence="22">
    <location>
        <begin position="954"/>
        <end position="1054"/>
    </location>
</feature>
<dbReference type="Pfam" id="PF08264">
    <property type="entry name" value="Anticodon_1"/>
    <property type="match status" value="1"/>
</dbReference>
<evidence type="ECO:0000256" key="18">
    <source>
        <dbReference type="RuleBase" id="RU363035"/>
    </source>
</evidence>
<keyword evidence="8" id="KW-0677">Repeat</keyword>
<feature type="domain" description="Aminoacyl-tRNA synthetase class Ia" evidence="20">
    <location>
        <begin position="312"/>
        <end position="391"/>
    </location>
</feature>
<dbReference type="InterPro" id="IPR018108">
    <property type="entry name" value="MCP_transmembrane"/>
</dbReference>
<protein>
    <recommendedName>
        <fullName evidence="4">leucine--tRNA ligase</fullName>
        <ecNumber evidence="4">6.1.1.4</ecNumber>
    </recommendedName>
    <alternativeName>
        <fullName evidence="15">Leucyl-tRNA synthetase</fullName>
    </alternativeName>
</protein>
<dbReference type="InterPro" id="IPR013155">
    <property type="entry name" value="M/V/L/I-tRNA-synth_anticd-bd"/>
</dbReference>
<dbReference type="Pfam" id="PF24810">
    <property type="entry name" value="RBD_LARS1"/>
    <property type="match status" value="1"/>
</dbReference>
<feature type="domain" description="Methionyl/Valyl/Leucyl/Isoleucyl-tRNA synthetase anticodon-binding" evidence="21">
    <location>
        <begin position="1095"/>
        <end position="1222"/>
    </location>
</feature>
<evidence type="ECO:0000256" key="15">
    <source>
        <dbReference type="ARBA" id="ARBA00030520"/>
    </source>
</evidence>
<evidence type="ECO:0000256" key="9">
    <source>
        <dbReference type="ARBA" id="ARBA00022741"/>
    </source>
</evidence>
<dbReference type="GO" id="GO:0005471">
    <property type="term" value="F:ATP:ADP antiporter activity"/>
    <property type="evidence" value="ECO:0007669"/>
    <property type="project" value="InterPro"/>
</dbReference>
<dbReference type="InterPro" id="IPR009008">
    <property type="entry name" value="Val/Leu/Ile-tRNA-synth_edit"/>
</dbReference>
<dbReference type="WBParaSite" id="TCONS_00011033.p1">
    <property type="protein sequence ID" value="TCONS_00011033.p1"/>
    <property type="gene ID" value="XLOC_004993"/>
</dbReference>
<keyword evidence="6 18" id="KW-0436">Ligase</keyword>
<name>A0AAF5I227_STRER</name>
<evidence type="ECO:0000256" key="11">
    <source>
        <dbReference type="ARBA" id="ARBA00022917"/>
    </source>
</evidence>
<dbReference type="FunFam" id="1.50.40.10:FF:000261">
    <property type="entry name" value="Solute carrier family 25 member 5"/>
    <property type="match status" value="1"/>
</dbReference>
<dbReference type="SUPFAM" id="SSF103506">
    <property type="entry name" value="Mitochondrial carrier"/>
    <property type="match status" value="1"/>
</dbReference>
<dbReference type="SUPFAM" id="SSF50677">
    <property type="entry name" value="ValRS/IleRS/LeuRS editing domain"/>
    <property type="match status" value="1"/>
</dbReference>
<proteinExistence type="inferred from homology"/>
<evidence type="ECO:0000256" key="3">
    <source>
        <dbReference type="ARBA" id="ARBA00006375"/>
    </source>
</evidence>
<dbReference type="GO" id="GO:0002161">
    <property type="term" value="F:aminoacyl-tRNA deacylase activity"/>
    <property type="evidence" value="ECO:0007669"/>
    <property type="project" value="InterPro"/>
</dbReference>
<keyword evidence="14 18" id="KW-0030">Aminoacyl-tRNA synthetase</keyword>
<keyword evidence="7 17" id="KW-0812">Transmembrane</keyword>
<keyword evidence="11 18" id="KW-0648">Protein biosynthesis</keyword>
<organism evidence="24 25">
    <name type="scientific">Strongyloides stercoralis</name>
    <name type="common">Threadworm</name>
    <dbReference type="NCBI Taxonomy" id="6248"/>
    <lineage>
        <taxon>Eukaryota</taxon>
        <taxon>Metazoa</taxon>
        <taxon>Ecdysozoa</taxon>
        <taxon>Nematoda</taxon>
        <taxon>Chromadorea</taxon>
        <taxon>Rhabditida</taxon>
        <taxon>Tylenchina</taxon>
        <taxon>Panagrolaimomorpha</taxon>
        <taxon>Strongyloidoidea</taxon>
        <taxon>Strongyloididae</taxon>
        <taxon>Strongyloides</taxon>
    </lineage>
</organism>
<evidence type="ECO:0000256" key="12">
    <source>
        <dbReference type="ARBA" id="ARBA00022989"/>
    </source>
</evidence>
<dbReference type="Gene3D" id="3.90.740.10">
    <property type="entry name" value="Valyl/Leucyl/Isoleucyl-tRNA synthetase, editing domain"/>
    <property type="match status" value="1"/>
</dbReference>
<evidence type="ECO:0000259" key="23">
    <source>
        <dbReference type="Pfam" id="PF24810"/>
    </source>
</evidence>
<dbReference type="PROSITE" id="PS00178">
    <property type="entry name" value="AA_TRNA_LIGASE_I"/>
    <property type="match status" value="1"/>
</dbReference>
<dbReference type="EC" id="6.1.1.4" evidence="4"/>
<feature type="transmembrane region" description="Helical" evidence="19">
    <location>
        <begin position="177"/>
        <end position="196"/>
    </location>
</feature>
<accession>A0AAF5I227</accession>
<evidence type="ECO:0000256" key="10">
    <source>
        <dbReference type="ARBA" id="ARBA00022840"/>
    </source>
</evidence>
<dbReference type="InterPro" id="IPR014729">
    <property type="entry name" value="Rossmann-like_a/b/a_fold"/>
</dbReference>
<evidence type="ECO:0000259" key="20">
    <source>
        <dbReference type="Pfam" id="PF00133"/>
    </source>
</evidence>
<reference evidence="25" key="1">
    <citation type="submission" date="2024-02" db="UniProtKB">
        <authorList>
            <consortium name="WormBaseParasite"/>
        </authorList>
    </citation>
    <scope>IDENTIFICATION</scope>
</reference>
<evidence type="ECO:0000313" key="24">
    <source>
        <dbReference type="Proteomes" id="UP000035681"/>
    </source>
</evidence>
<dbReference type="NCBIfam" id="TIGR00395">
    <property type="entry name" value="leuS_arch"/>
    <property type="match status" value="1"/>
</dbReference>
<feature type="domain" description="Leucine--tRNA ligase RagD-binding" evidence="23">
    <location>
        <begin position="1238"/>
        <end position="1310"/>
    </location>
</feature>
<dbReference type="InterPro" id="IPR002300">
    <property type="entry name" value="aa-tRNA-synth_Ia"/>
</dbReference>